<reference evidence="1 2" key="1">
    <citation type="submission" date="2019-07" db="EMBL/GenBank/DDBJ databases">
        <title>Rufibacter sp. nov., isolated from lake sediment.</title>
        <authorList>
            <person name="Qu J.-H."/>
        </authorList>
    </citation>
    <scope>NUCLEOTIDE SEQUENCE [LARGE SCALE GENOMIC DNA]</scope>
    <source>
        <strain evidence="1 2">NBS58-1</strain>
    </source>
</reference>
<gene>
    <name evidence="1" type="ORF">FOA19_11780</name>
</gene>
<dbReference type="Proteomes" id="UP000324133">
    <property type="component" value="Unassembled WGS sequence"/>
</dbReference>
<sequence>MQHSPFTYQRVIILKLQAGFSKEEFGRGDSIEDVVQLALCFRFLLTQLEGSDFDQVLLKEASWQVDLLQHEAYAITSSPKKDMFMYLKAFHNTHEVFLRLHSQWNIMHGSYLI</sequence>
<dbReference type="RefSeq" id="WP_149091017.1">
    <property type="nucleotide sequence ID" value="NZ_VKKY01000002.1"/>
</dbReference>
<comment type="caution">
    <text evidence="1">The sequence shown here is derived from an EMBL/GenBank/DDBJ whole genome shotgun (WGS) entry which is preliminary data.</text>
</comment>
<protein>
    <submittedName>
        <fullName evidence="1">Uncharacterized protein</fullName>
    </submittedName>
</protein>
<evidence type="ECO:0000313" key="1">
    <source>
        <dbReference type="EMBL" id="KAA3437954.1"/>
    </source>
</evidence>
<dbReference type="EMBL" id="VKKY01000002">
    <property type="protein sequence ID" value="KAA3437954.1"/>
    <property type="molecule type" value="Genomic_DNA"/>
</dbReference>
<dbReference type="AlphaFoldDB" id="A0A5B6TF12"/>
<proteinExistence type="predicted"/>
<name>A0A5B6TF12_9BACT</name>
<organism evidence="1 2">
    <name type="scientific">Rufibacter hautae</name>
    <dbReference type="NCBI Taxonomy" id="2595005"/>
    <lineage>
        <taxon>Bacteria</taxon>
        <taxon>Pseudomonadati</taxon>
        <taxon>Bacteroidota</taxon>
        <taxon>Cytophagia</taxon>
        <taxon>Cytophagales</taxon>
        <taxon>Hymenobacteraceae</taxon>
        <taxon>Rufibacter</taxon>
    </lineage>
</organism>
<evidence type="ECO:0000313" key="2">
    <source>
        <dbReference type="Proteomes" id="UP000324133"/>
    </source>
</evidence>
<keyword evidence="2" id="KW-1185">Reference proteome</keyword>
<accession>A0A5B6TF12</accession>
<dbReference type="OrthoDB" id="894305at2"/>